<dbReference type="Pfam" id="PF13577">
    <property type="entry name" value="SnoaL_4"/>
    <property type="match status" value="1"/>
</dbReference>
<comment type="caution">
    <text evidence="2">The sequence shown here is derived from an EMBL/GenBank/DDBJ whole genome shotgun (WGS) entry which is preliminary data.</text>
</comment>
<dbReference type="Proteomes" id="UP001501721">
    <property type="component" value="Unassembled WGS sequence"/>
</dbReference>
<dbReference type="SUPFAM" id="SSF54427">
    <property type="entry name" value="NTF2-like"/>
    <property type="match status" value="1"/>
</dbReference>
<evidence type="ECO:0000313" key="2">
    <source>
        <dbReference type="EMBL" id="GAA2475731.1"/>
    </source>
</evidence>
<protein>
    <recommendedName>
        <fullName evidence="1">SnoaL-like domain-containing protein</fullName>
    </recommendedName>
</protein>
<gene>
    <name evidence="2" type="ORF">GCM10010422_19040</name>
</gene>
<keyword evidence="3" id="KW-1185">Reference proteome</keyword>
<proteinExistence type="predicted"/>
<evidence type="ECO:0000313" key="3">
    <source>
        <dbReference type="Proteomes" id="UP001501721"/>
    </source>
</evidence>
<sequence>MAPARGRAALREYFGGRPADRLSRRLMSNVLVTVVSPHAATAVSYFSTHRVDGYTGGLVPAGPPVQIGHYADRFRRTGGRWLLASRVLHLPFGGPTPRV</sequence>
<dbReference type="InterPro" id="IPR032710">
    <property type="entry name" value="NTF2-like_dom_sf"/>
</dbReference>
<reference evidence="3" key="1">
    <citation type="journal article" date="2019" name="Int. J. Syst. Evol. Microbiol.">
        <title>The Global Catalogue of Microorganisms (GCM) 10K type strain sequencing project: providing services to taxonomists for standard genome sequencing and annotation.</title>
        <authorList>
            <consortium name="The Broad Institute Genomics Platform"/>
            <consortium name="The Broad Institute Genome Sequencing Center for Infectious Disease"/>
            <person name="Wu L."/>
            <person name="Ma J."/>
        </authorList>
    </citation>
    <scope>NUCLEOTIDE SEQUENCE [LARGE SCALE GENOMIC DNA]</scope>
    <source>
        <strain evidence="3">JCM 6923</strain>
    </source>
</reference>
<evidence type="ECO:0000259" key="1">
    <source>
        <dbReference type="Pfam" id="PF13577"/>
    </source>
</evidence>
<name>A0ABP5Y638_9ACTN</name>
<dbReference type="Gene3D" id="3.10.450.50">
    <property type="match status" value="1"/>
</dbReference>
<feature type="domain" description="SnoaL-like" evidence="1">
    <location>
        <begin position="3"/>
        <end position="86"/>
    </location>
</feature>
<dbReference type="InterPro" id="IPR037401">
    <property type="entry name" value="SnoaL-like"/>
</dbReference>
<dbReference type="CDD" id="cd00531">
    <property type="entry name" value="NTF2_like"/>
    <property type="match status" value="1"/>
</dbReference>
<organism evidence="2 3">
    <name type="scientific">Streptomyces graminearus</name>
    <dbReference type="NCBI Taxonomy" id="284030"/>
    <lineage>
        <taxon>Bacteria</taxon>
        <taxon>Bacillati</taxon>
        <taxon>Actinomycetota</taxon>
        <taxon>Actinomycetes</taxon>
        <taxon>Kitasatosporales</taxon>
        <taxon>Streptomycetaceae</taxon>
        <taxon>Streptomyces</taxon>
    </lineage>
</organism>
<dbReference type="EMBL" id="BAAATL010000007">
    <property type="protein sequence ID" value="GAA2475731.1"/>
    <property type="molecule type" value="Genomic_DNA"/>
</dbReference>
<accession>A0ABP5Y638</accession>